<evidence type="ECO:0000256" key="7">
    <source>
        <dbReference type="SAM" id="Phobius"/>
    </source>
</evidence>
<dbReference type="InterPro" id="IPR036259">
    <property type="entry name" value="MFS_trans_sf"/>
</dbReference>
<dbReference type="InterPro" id="IPR011701">
    <property type="entry name" value="MFS"/>
</dbReference>
<dbReference type="PROSITE" id="PS50850">
    <property type="entry name" value="MFS"/>
    <property type="match status" value="1"/>
</dbReference>
<keyword evidence="5 7" id="KW-0472">Membrane</keyword>
<protein>
    <submittedName>
        <fullName evidence="9">Major facilitator superfamily domain-containing protein</fullName>
    </submittedName>
</protein>
<evidence type="ECO:0000313" key="9">
    <source>
        <dbReference type="EMBL" id="KAK9769015.1"/>
    </source>
</evidence>
<dbReference type="SUPFAM" id="SSF103473">
    <property type="entry name" value="MFS general substrate transporter"/>
    <property type="match status" value="2"/>
</dbReference>
<dbReference type="PRINTS" id="PR01036">
    <property type="entry name" value="TCRTETB"/>
</dbReference>
<dbReference type="Pfam" id="PF07690">
    <property type="entry name" value="MFS_1"/>
    <property type="match status" value="1"/>
</dbReference>
<comment type="caution">
    <text evidence="9">The sequence shown here is derived from an EMBL/GenBank/DDBJ whole genome shotgun (WGS) entry which is preliminary data.</text>
</comment>
<organism evidence="9 10">
    <name type="scientific">Seiridium cardinale</name>
    <dbReference type="NCBI Taxonomy" id="138064"/>
    <lineage>
        <taxon>Eukaryota</taxon>
        <taxon>Fungi</taxon>
        <taxon>Dikarya</taxon>
        <taxon>Ascomycota</taxon>
        <taxon>Pezizomycotina</taxon>
        <taxon>Sordariomycetes</taxon>
        <taxon>Xylariomycetidae</taxon>
        <taxon>Amphisphaeriales</taxon>
        <taxon>Sporocadaceae</taxon>
        <taxon>Seiridium</taxon>
    </lineage>
</organism>
<feature type="transmembrane region" description="Helical" evidence="7">
    <location>
        <begin position="474"/>
        <end position="497"/>
    </location>
</feature>
<feature type="transmembrane region" description="Helical" evidence="7">
    <location>
        <begin position="66"/>
        <end position="89"/>
    </location>
</feature>
<feature type="transmembrane region" description="Helical" evidence="7">
    <location>
        <begin position="231"/>
        <end position="252"/>
    </location>
</feature>
<evidence type="ECO:0000259" key="8">
    <source>
        <dbReference type="PROSITE" id="PS50850"/>
    </source>
</evidence>
<dbReference type="Proteomes" id="UP001465668">
    <property type="component" value="Unassembled WGS sequence"/>
</dbReference>
<feature type="transmembrane region" description="Helical" evidence="7">
    <location>
        <begin position="386"/>
        <end position="404"/>
    </location>
</feature>
<feature type="region of interest" description="Disordered" evidence="6">
    <location>
        <begin position="1"/>
        <end position="56"/>
    </location>
</feature>
<evidence type="ECO:0000313" key="10">
    <source>
        <dbReference type="Proteomes" id="UP001465668"/>
    </source>
</evidence>
<dbReference type="InterPro" id="IPR020846">
    <property type="entry name" value="MFS_dom"/>
</dbReference>
<dbReference type="CDD" id="cd17502">
    <property type="entry name" value="MFS_Azr1_MDR_like"/>
    <property type="match status" value="1"/>
</dbReference>
<dbReference type="PANTHER" id="PTHR23501">
    <property type="entry name" value="MAJOR FACILITATOR SUPERFAMILY"/>
    <property type="match status" value="1"/>
</dbReference>
<feature type="transmembrane region" description="Helical" evidence="7">
    <location>
        <begin position="171"/>
        <end position="196"/>
    </location>
</feature>
<feature type="transmembrane region" description="Helical" evidence="7">
    <location>
        <begin position="440"/>
        <end position="462"/>
    </location>
</feature>
<feature type="transmembrane region" description="Helical" evidence="7">
    <location>
        <begin position="304"/>
        <end position="325"/>
    </location>
</feature>
<feature type="domain" description="Major facilitator superfamily (MFS) profile" evidence="8">
    <location>
        <begin position="76"/>
        <end position="575"/>
    </location>
</feature>
<evidence type="ECO:0000256" key="2">
    <source>
        <dbReference type="ARBA" id="ARBA00007520"/>
    </source>
</evidence>
<comment type="similarity">
    <text evidence="2">Belongs to the major facilitator superfamily. TCR/Tet family.</text>
</comment>
<gene>
    <name evidence="9" type="ORF">SCAR479_02259</name>
</gene>
<keyword evidence="10" id="KW-1185">Reference proteome</keyword>
<reference evidence="9 10" key="1">
    <citation type="submission" date="2024-02" db="EMBL/GenBank/DDBJ databases">
        <title>First draft genome assembly of two strains of Seiridium cardinale.</title>
        <authorList>
            <person name="Emiliani G."/>
            <person name="Scali E."/>
        </authorList>
    </citation>
    <scope>NUCLEOTIDE SEQUENCE [LARGE SCALE GENOMIC DNA]</scope>
    <source>
        <strain evidence="9 10">BM-138-000479</strain>
    </source>
</reference>
<feature type="transmembrane region" description="Helical" evidence="7">
    <location>
        <begin position="409"/>
        <end position="428"/>
    </location>
</feature>
<evidence type="ECO:0000256" key="5">
    <source>
        <dbReference type="ARBA" id="ARBA00023136"/>
    </source>
</evidence>
<keyword evidence="3 7" id="KW-0812">Transmembrane</keyword>
<evidence type="ECO:0000256" key="1">
    <source>
        <dbReference type="ARBA" id="ARBA00004141"/>
    </source>
</evidence>
<dbReference type="PANTHER" id="PTHR23501:SF193">
    <property type="entry name" value="MULTIDRUG TRANSPORTER, PUTATIVE (AFU_ORTHOLOGUE AFUA_8G00940)-RELATED"/>
    <property type="match status" value="1"/>
</dbReference>
<feature type="transmembrane region" description="Helical" evidence="7">
    <location>
        <begin position="145"/>
        <end position="165"/>
    </location>
</feature>
<sequence>METDLTIRPQTPEPALEPATKPHSEDTHAKGEKTTSEKDMENDSTETDTPVGGKVESASGKDVDKVYITGIQLIIVMGSLALSCFLMLLDTSIINTAIPSITAEFQSLPDIGWYTAAYQLARHVLACASLQPLTGKLYTYFKAKWTYLIFFLIFELGSLVCGLAKSSPMLIGGRAIAGLGGSGLINGGMTIIAGAVPLEKRPLYTGLLIGIGQLGIICGPLIGGALTQYATWRWCFFINLPVGGVLAFLLIFCKTPDLTVKPPFSLSLVRETIPELDLVGFALFAPAAVMFLLALQWGGNNYPWNSSVVVGLFVGAGATAILFVLWERHMGERAMLPGSVIKQRIVWSSAVNGMSLMAIVFTAAQYMPVYFQGVRGEGPAMSGVDLLPSILGQLFMVVMSGILIQRVGYYLPFAVISGAISAIGNGLVSTCTPWTETARWAGYQILLGGGRGIGMQLGLVAIQNVLSPHQIPVGVAFLIFCQNFSGAIFVVVGTVIFTQSLVSELAVHAPSVSPEAALAAGASASAVRSLVPAGSSELDGVLVSFANAVSKVFYLLVACSLVGLVSAFGMGWVNVRKKKAQVQGDA</sequence>
<dbReference type="EMBL" id="JARVKM010000251">
    <property type="protein sequence ID" value="KAK9769015.1"/>
    <property type="molecule type" value="Genomic_DNA"/>
</dbReference>
<feature type="transmembrane region" description="Helical" evidence="7">
    <location>
        <begin position="552"/>
        <end position="573"/>
    </location>
</feature>
<evidence type="ECO:0000256" key="6">
    <source>
        <dbReference type="SAM" id="MobiDB-lite"/>
    </source>
</evidence>
<feature type="transmembrane region" description="Helical" evidence="7">
    <location>
        <begin position="203"/>
        <end position="225"/>
    </location>
</feature>
<name>A0ABR2X5G2_9PEZI</name>
<proteinExistence type="inferred from homology"/>
<comment type="subcellular location">
    <subcellularLocation>
        <location evidence="1">Membrane</location>
        <topology evidence="1">Multi-pass membrane protein</topology>
    </subcellularLocation>
</comment>
<dbReference type="Gene3D" id="1.20.1250.20">
    <property type="entry name" value="MFS general substrate transporter like domains"/>
    <property type="match status" value="1"/>
</dbReference>
<feature type="transmembrane region" description="Helical" evidence="7">
    <location>
        <begin position="345"/>
        <end position="366"/>
    </location>
</feature>
<accession>A0ABR2X5G2</accession>
<feature type="transmembrane region" description="Helical" evidence="7">
    <location>
        <begin position="278"/>
        <end position="298"/>
    </location>
</feature>
<evidence type="ECO:0000256" key="3">
    <source>
        <dbReference type="ARBA" id="ARBA00022692"/>
    </source>
</evidence>
<evidence type="ECO:0000256" key="4">
    <source>
        <dbReference type="ARBA" id="ARBA00022989"/>
    </source>
</evidence>
<feature type="compositionally biased region" description="Basic and acidic residues" evidence="6">
    <location>
        <begin position="20"/>
        <end position="41"/>
    </location>
</feature>
<keyword evidence="4 7" id="KW-1133">Transmembrane helix</keyword>